<dbReference type="InterPro" id="IPR029069">
    <property type="entry name" value="HotDog_dom_sf"/>
</dbReference>
<protein>
    <submittedName>
        <fullName evidence="4">PaaI family thioesterase</fullName>
        <ecNumber evidence="4">3.1.2.-</ecNumber>
    </submittedName>
</protein>
<keyword evidence="2 4" id="KW-0378">Hydrolase</keyword>
<evidence type="ECO:0000313" key="4">
    <source>
        <dbReference type="EMBL" id="MFC4332307.1"/>
    </source>
</evidence>
<dbReference type="Proteomes" id="UP001595824">
    <property type="component" value="Unassembled WGS sequence"/>
</dbReference>
<organism evidence="4 5">
    <name type="scientific">Streptomyces andamanensis</name>
    <dbReference type="NCBI Taxonomy" id="1565035"/>
    <lineage>
        <taxon>Bacteria</taxon>
        <taxon>Bacillati</taxon>
        <taxon>Actinomycetota</taxon>
        <taxon>Actinomycetes</taxon>
        <taxon>Kitasatosporales</taxon>
        <taxon>Streptomycetaceae</taxon>
        <taxon>Streptomyces</taxon>
    </lineage>
</organism>
<evidence type="ECO:0000313" key="5">
    <source>
        <dbReference type="Proteomes" id="UP001595824"/>
    </source>
</evidence>
<proteinExistence type="inferred from homology"/>
<accession>A0ABV8TNV6</accession>
<dbReference type="EC" id="3.1.2.-" evidence="4"/>
<reference evidence="5" key="1">
    <citation type="journal article" date="2019" name="Int. J. Syst. Evol. Microbiol.">
        <title>The Global Catalogue of Microorganisms (GCM) 10K type strain sequencing project: providing services to taxonomists for standard genome sequencing and annotation.</title>
        <authorList>
            <consortium name="The Broad Institute Genomics Platform"/>
            <consortium name="The Broad Institute Genome Sequencing Center for Infectious Disease"/>
            <person name="Wu L."/>
            <person name="Ma J."/>
        </authorList>
    </citation>
    <scope>NUCLEOTIDE SEQUENCE [LARGE SCALE GENOMIC DNA]</scope>
    <source>
        <strain evidence="5">PCU 347</strain>
    </source>
</reference>
<dbReference type="PANTHER" id="PTHR43240:SF5">
    <property type="entry name" value="1,4-DIHYDROXY-2-NAPHTHOYL-COA THIOESTERASE 1"/>
    <property type="match status" value="1"/>
</dbReference>
<gene>
    <name evidence="4" type="ORF">ACFPC0_31975</name>
</gene>
<dbReference type="PANTHER" id="PTHR43240">
    <property type="entry name" value="1,4-DIHYDROXY-2-NAPHTHOYL-COA THIOESTERASE 1"/>
    <property type="match status" value="1"/>
</dbReference>
<sequence>MGEQQHVKFPQEVIDEYAALGIDLPALFSAGDLGNRMGVRITEASAERVVGTMPVEGNTQPYGLLHGGASAVLAETLGSVGAMLHGGSSRIAVGVDLNCTHHRGARSGAVTGVATPLHRGRSTATYEIVISDEQGRRVCSARLTCLLREARPADADGARAAATG</sequence>
<evidence type="ECO:0000256" key="1">
    <source>
        <dbReference type="ARBA" id="ARBA00008324"/>
    </source>
</evidence>
<dbReference type="GO" id="GO:0016787">
    <property type="term" value="F:hydrolase activity"/>
    <property type="evidence" value="ECO:0007669"/>
    <property type="project" value="UniProtKB-KW"/>
</dbReference>
<dbReference type="SUPFAM" id="SSF54637">
    <property type="entry name" value="Thioesterase/thiol ester dehydrase-isomerase"/>
    <property type="match status" value="1"/>
</dbReference>
<feature type="domain" description="Thioesterase" evidence="3">
    <location>
        <begin position="62"/>
        <end position="139"/>
    </location>
</feature>
<dbReference type="InterPro" id="IPR003736">
    <property type="entry name" value="PAAI_dom"/>
</dbReference>
<name>A0ABV8TNV6_9ACTN</name>
<dbReference type="CDD" id="cd03443">
    <property type="entry name" value="PaaI_thioesterase"/>
    <property type="match status" value="1"/>
</dbReference>
<dbReference type="Gene3D" id="3.10.129.10">
    <property type="entry name" value="Hotdog Thioesterase"/>
    <property type="match status" value="1"/>
</dbReference>
<dbReference type="RefSeq" id="WP_381743802.1">
    <property type="nucleotide sequence ID" value="NZ_JBHSDP010000027.1"/>
</dbReference>
<keyword evidence="5" id="KW-1185">Reference proteome</keyword>
<dbReference type="Pfam" id="PF03061">
    <property type="entry name" value="4HBT"/>
    <property type="match status" value="1"/>
</dbReference>
<dbReference type="InterPro" id="IPR006683">
    <property type="entry name" value="Thioestr_dom"/>
</dbReference>
<dbReference type="NCBIfam" id="TIGR00369">
    <property type="entry name" value="unchar_dom_1"/>
    <property type="match status" value="1"/>
</dbReference>
<dbReference type="EMBL" id="JBHSDP010000027">
    <property type="protein sequence ID" value="MFC4332307.1"/>
    <property type="molecule type" value="Genomic_DNA"/>
</dbReference>
<comment type="caution">
    <text evidence="4">The sequence shown here is derived from an EMBL/GenBank/DDBJ whole genome shotgun (WGS) entry which is preliminary data.</text>
</comment>
<comment type="similarity">
    <text evidence="1">Belongs to the thioesterase PaaI family.</text>
</comment>
<evidence type="ECO:0000256" key="2">
    <source>
        <dbReference type="ARBA" id="ARBA00022801"/>
    </source>
</evidence>
<evidence type="ECO:0000259" key="3">
    <source>
        <dbReference type="Pfam" id="PF03061"/>
    </source>
</evidence>